<reference evidence="1 2" key="1">
    <citation type="submission" date="2019-09" db="EMBL/GenBank/DDBJ databases">
        <title>In-depth cultivation of the pig gut microbiome towards novel bacterial diversity and tailored functional studies.</title>
        <authorList>
            <person name="Wylensek D."/>
            <person name="Hitch T.C.A."/>
            <person name="Clavel T."/>
        </authorList>
    </citation>
    <scope>NUCLEOTIDE SEQUENCE [LARGE SCALE GENOMIC DNA]</scope>
    <source>
        <strain evidence="1 2">PG-178-WT-4</strain>
    </source>
</reference>
<evidence type="ECO:0000313" key="1">
    <source>
        <dbReference type="EMBL" id="MSS28118.1"/>
    </source>
</evidence>
<dbReference type="RefSeq" id="WP_154511232.1">
    <property type="nucleotide sequence ID" value="NZ_DBFWWU010000097.1"/>
</dbReference>
<evidence type="ECO:0008006" key="3">
    <source>
        <dbReference type="Google" id="ProtNLM"/>
    </source>
</evidence>
<name>A0A6L5XLW0_9BACT</name>
<evidence type="ECO:0000313" key="2">
    <source>
        <dbReference type="Proteomes" id="UP000477488"/>
    </source>
</evidence>
<gene>
    <name evidence="1" type="ORF">FYJ44_08715</name>
</gene>
<sequence>MSELHDEIQNLSAVLELLQTEARGGQRPVLRLASSHLRLLARTLELYGENAGTAVPPAHGAAPLPPAATEVCHVRQ</sequence>
<keyword evidence="2" id="KW-1185">Reference proteome</keyword>
<accession>A0A6L5XLW0</accession>
<dbReference type="Proteomes" id="UP000477488">
    <property type="component" value="Unassembled WGS sequence"/>
</dbReference>
<dbReference type="EMBL" id="VUMH01000008">
    <property type="protein sequence ID" value="MSS28118.1"/>
    <property type="molecule type" value="Genomic_DNA"/>
</dbReference>
<comment type="caution">
    <text evidence="1">The sequence shown here is derived from an EMBL/GenBank/DDBJ whole genome shotgun (WGS) entry which is preliminary data.</text>
</comment>
<proteinExistence type="predicted"/>
<organism evidence="1 2">
    <name type="scientific">Desulfovibrio porci</name>
    <dbReference type="NCBI Taxonomy" id="2605782"/>
    <lineage>
        <taxon>Bacteria</taxon>
        <taxon>Pseudomonadati</taxon>
        <taxon>Thermodesulfobacteriota</taxon>
        <taxon>Desulfovibrionia</taxon>
        <taxon>Desulfovibrionales</taxon>
        <taxon>Desulfovibrionaceae</taxon>
        <taxon>Desulfovibrio</taxon>
    </lineage>
</organism>
<dbReference type="AlphaFoldDB" id="A0A6L5XLW0"/>
<protein>
    <recommendedName>
        <fullName evidence="3">Histidine kinase</fullName>
    </recommendedName>
</protein>